<dbReference type="AlphaFoldDB" id="A0A9N8VVY0"/>
<dbReference type="EMBL" id="CAJVPS010000181">
    <property type="protein sequence ID" value="CAG8461945.1"/>
    <property type="molecule type" value="Genomic_DNA"/>
</dbReference>
<evidence type="ECO:0000313" key="2">
    <source>
        <dbReference type="Proteomes" id="UP000789508"/>
    </source>
</evidence>
<reference evidence="1" key="1">
    <citation type="submission" date="2021-06" db="EMBL/GenBank/DDBJ databases">
        <authorList>
            <person name="Kallberg Y."/>
            <person name="Tangrot J."/>
            <person name="Rosling A."/>
        </authorList>
    </citation>
    <scope>NUCLEOTIDE SEQUENCE</scope>
    <source>
        <strain evidence="1">FL130A</strain>
    </source>
</reference>
<gene>
    <name evidence="1" type="ORF">ALEPTO_LOCUS1586</name>
</gene>
<organism evidence="1 2">
    <name type="scientific">Ambispora leptoticha</name>
    <dbReference type="NCBI Taxonomy" id="144679"/>
    <lineage>
        <taxon>Eukaryota</taxon>
        <taxon>Fungi</taxon>
        <taxon>Fungi incertae sedis</taxon>
        <taxon>Mucoromycota</taxon>
        <taxon>Glomeromycotina</taxon>
        <taxon>Glomeromycetes</taxon>
        <taxon>Archaeosporales</taxon>
        <taxon>Ambisporaceae</taxon>
        <taxon>Ambispora</taxon>
    </lineage>
</organism>
<accession>A0A9N8VVY0</accession>
<feature type="non-terminal residue" evidence="1">
    <location>
        <position position="1"/>
    </location>
</feature>
<evidence type="ECO:0000313" key="1">
    <source>
        <dbReference type="EMBL" id="CAG8461945.1"/>
    </source>
</evidence>
<sequence length="203" mass="23362">EDSKKEEVQVKKARTLEWVVDRVGTRKLPPPERAHSSTSQVPKVDRTTYNLASSYYLANRIEIKNPPYSASKLPIIHNRQLFIRVRDNPREFVCRGRAIWKLAITDILFHAFPSFPPGCITKLNDKIKIEMFDKLWKSNKHGVGFLQYLAIYYLDQKTDGMEKVIYFVKCLLQPLTGHFLQALNLLDIDARDEKLAPAAAPHG</sequence>
<comment type="caution">
    <text evidence="1">The sequence shown here is derived from an EMBL/GenBank/DDBJ whole genome shotgun (WGS) entry which is preliminary data.</text>
</comment>
<name>A0A9N8VVY0_9GLOM</name>
<protein>
    <submittedName>
        <fullName evidence="1">11610_t:CDS:1</fullName>
    </submittedName>
</protein>
<proteinExistence type="predicted"/>
<dbReference type="OrthoDB" id="10545229at2759"/>
<dbReference type="Proteomes" id="UP000789508">
    <property type="component" value="Unassembled WGS sequence"/>
</dbReference>
<keyword evidence="2" id="KW-1185">Reference proteome</keyword>